<dbReference type="Pfam" id="PF08263">
    <property type="entry name" value="LRRNT_2"/>
    <property type="match status" value="1"/>
</dbReference>
<evidence type="ECO:0000256" key="4">
    <source>
        <dbReference type="ARBA" id="ARBA00022614"/>
    </source>
</evidence>
<dbReference type="Proteomes" id="UP000030645">
    <property type="component" value="Unassembled WGS sequence"/>
</dbReference>
<dbReference type="PANTHER" id="PTHR48063">
    <property type="entry name" value="LRR RECEPTOR-LIKE KINASE"/>
    <property type="match status" value="1"/>
</dbReference>
<comment type="similarity">
    <text evidence="2">Belongs to the RLP family.</text>
</comment>
<keyword evidence="4" id="KW-0433">Leucine-rich repeat</keyword>
<dbReference type="STRING" id="981085.W9QN29"/>
<feature type="signal peptide" evidence="12">
    <location>
        <begin position="1"/>
        <end position="24"/>
    </location>
</feature>
<feature type="chain" id="PRO_5004927697" evidence="12">
    <location>
        <begin position="25"/>
        <end position="358"/>
    </location>
</feature>
<gene>
    <name evidence="14" type="ORF">L484_019710</name>
</gene>
<evidence type="ECO:0000313" key="15">
    <source>
        <dbReference type="Proteomes" id="UP000030645"/>
    </source>
</evidence>
<evidence type="ECO:0000259" key="13">
    <source>
        <dbReference type="Pfam" id="PF08263"/>
    </source>
</evidence>
<keyword evidence="6 12" id="KW-0732">Signal</keyword>
<evidence type="ECO:0000256" key="12">
    <source>
        <dbReference type="SAM" id="SignalP"/>
    </source>
</evidence>
<proteinExistence type="inferred from homology"/>
<sequence>MDVAFAKCITLLFLFVFLSGGTVSFCSTIKKSDSLLCIESEKQALLSFKQDLVDIFDSLSSWIAEAEDCCRWTGIVCDNITGHINELHLTTGSLRGKINPSLLNLTHLTHLELNSFNANGAQIPKFLSSLVHLRYLDLTNANFSGMIPQQLGNLSNLYHLSLGYYLSSPKELYANNLEWLCGLSSLEFLDLSFVNLSKASDHWLLAINKLPSLLELHLSHSELSHIHRLPARVNFTSLEVLDISGNNFNSVLPDWIFSLSNLIRLDLYDSNFIGPFPNGSWILNSLTHLAAGHNYLSNSTIPSYLYGFPSLEYLDLSNNNLQGVLSSAIGNLTSISSLHLSNNSLKGELPVVTKKKIP</sequence>
<dbReference type="AlphaFoldDB" id="W9QN29"/>
<comment type="subcellular location">
    <subcellularLocation>
        <location evidence="1">Cell membrane</location>
        <topology evidence="1">Single-pass type I membrane protein</topology>
    </subcellularLocation>
</comment>
<accession>W9QN29</accession>
<organism evidence="14 15">
    <name type="scientific">Morus notabilis</name>
    <dbReference type="NCBI Taxonomy" id="981085"/>
    <lineage>
        <taxon>Eukaryota</taxon>
        <taxon>Viridiplantae</taxon>
        <taxon>Streptophyta</taxon>
        <taxon>Embryophyta</taxon>
        <taxon>Tracheophyta</taxon>
        <taxon>Spermatophyta</taxon>
        <taxon>Magnoliopsida</taxon>
        <taxon>eudicotyledons</taxon>
        <taxon>Gunneridae</taxon>
        <taxon>Pentapetalae</taxon>
        <taxon>rosids</taxon>
        <taxon>fabids</taxon>
        <taxon>Rosales</taxon>
        <taxon>Moraceae</taxon>
        <taxon>Moreae</taxon>
        <taxon>Morus</taxon>
    </lineage>
</organism>
<name>W9QN29_9ROSA</name>
<keyword evidence="15" id="KW-1185">Reference proteome</keyword>
<dbReference type="InterPro" id="IPR046956">
    <property type="entry name" value="RLP23-like"/>
</dbReference>
<dbReference type="EMBL" id="KE343429">
    <property type="protein sequence ID" value="EXB29184.1"/>
    <property type="molecule type" value="Genomic_DNA"/>
</dbReference>
<protein>
    <submittedName>
        <fullName evidence="14">Probably inactive leucine-rich repeat receptor-like protein kinase</fullName>
    </submittedName>
</protein>
<dbReference type="eggNOG" id="KOG0619">
    <property type="taxonomic scope" value="Eukaryota"/>
</dbReference>
<evidence type="ECO:0000256" key="1">
    <source>
        <dbReference type="ARBA" id="ARBA00004251"/>
    </source>
</evidence>
<dbReference type="InterPro" id="IPR032675">
    <property type="entry name" value="LRR_dom_sf"/>
</dbReference>
<reference evidence="15" key="1">
    <citation type="submission" date="2013-01" db="EMBL/GenBank/DDBJ databases">
        <title>Draft Genome Sequence of a Mulberry Tree, Morus notabilis C.K. Schneid.</title>
        <authorList>
            <person name="He N."/>
            <person name="Zhao S."/>
        </authorList>
    </citation>
    <scope>NUCLEOTIDE SEQUENCE</scope>
</reference>
<keyword evidence="14" id="KW-0808">Transferase</keyword>
<dbReference type="KEGG" id="mnt:21402642"/>
<dbReference type="InterPro" id="IPR013210">
    <property type="entry name" value="LRR_N_plant-typ"/>
</dbReference>
<keyword evidence="8" id="KW-1133">Transmembrane helix</keyword>
<evidence type="ECO:0000256" key="11">
    <source>
        <dbReference type="ARBA" id="ARBA00023180"/>
    </source>
</evidence>
<dbReference type="Gene3D" id="3.80.10.10">
    <property type="entry name" value="Ribonuclease Inhibitor"/>
    <property type="match status" value="2"/>
</dbReference>
<evidence type="ECO:0000256" key="6">
    <source>
        <dbReference type="ARBA" id="ARBA00022729"/>
    </source>
</evidence>
<evidence type="ECO:0000256" key="8">
    <source>
        <dbReference type="ARBA" id="ARBA00022989"/>
    </source>
</evidence>
<evidence type="ECO:0000256" key="7">
    <source>
        <dbReference type="ARBA" id="ARBA00022737"/>
    </source>
</evidence>
<evidence type="ECO:0000313" key="14">
    <source>
        <dbReference type="EMBL" id="EXB29184.1"/>
    </source>
</evidence>
<dbReference type="Pfam" id="PF13855">
    <property type="entry name" value="LRR_8"/>
    <property type="match status" value="2"/>
</dbReference>
<dbReference type="GO" id="GO:0005886">
    <property type="term" value="C:plasma membrane"/>
    <property type="evidence" value="ECO:0007669"/>
    <property type="project" value="UniProtKB-SubCell"/>
</dbReference>
<keyword evidence="11" id="KW-0325">Glycoprotein</keyword>
<keyword evidence="10 14" id="KW-0675">Receptor</keyword>
<evidence type="ECO:0000256" key="5">
    <source>
        <dbReference type="ARBA" id="ARBA00022692"/>
    </source>
</evidence>
<dbReference type="InterPro" id="IPR003591">
    <property type="entry name" value="Leu-rich_rpt_typical-subtyp"/>
</dbReference>
<evidence type="ECO:0000256" key="9">
    <source>
        <dbReference type="ARBA" id="ARBA00023136"/>
    </source>
</evidence>
<dbReference type="OrthoDB" id="1600340at2759"/>
<dbReference type="PANTHER" id="PTHR48063:SF98">
    <property type="entry name" value="LRR RECEPTOR-LIKE SERINE_THREONINE-PROTEIN KINASE FLS2"/>
    <property type="match status" value="1"/>
</dbReference>
<dbReference type="PRINTS" id="PR00019">
    <property type="entry name" value="LEURICHRPT"/>
</dbReference>
<keyword evidence="14" id="KW-0418">Kinase</keyword>
<dbReference type="InterPro" id="IPR001611">
    <property type="entry name" value="Leu-rich_rpt"/>
</dbReference>
<feature type="domain" description="Leucine-rich repeat-containing N-terminal plant-type" evidence="13">
    <location>
        <begin position="39"/>
        <end position="78"/>
    </location>
</feature>
<evidence type="ECO:0000256" key="3">
    <source>
        <dbReference type="ARBA" id="ARBA00022475"/>
    </source>
</evidence>
<keyword evidence="5" id="KW-0812">Transmembrane</keyword>
<dbReference type="Pfam" id="PF00560">
    <property type="entry name" value="LRR_1"/>
    <property type="match status" value="1"/>
</dbReference>
<dbReference type="SMART" id="SM00369">
    <property type="entry name" value="LRR_TYP"/>
    <property type="match status" value="5"/>
</dbReference>
<keyword evidence="3" id="KW-1003">Cell membrane</keyword>
<dbReference type="SUPFAM" id="SSF52058">
    <property type="entry name" value="L domain-like"/>
    <property type="match status" value="1"/>
</dbReference>
<dbReference type="GO" id="GO:0016301">
    <property type="term" value="F:kinase activity"/>
    <property type="evidence" value="ECO:0007669"/>
    <property type="project" value="UniProtKB-KW"/>
</dbReference>
<keyword evidence="9" id="KW-0472">Membrane</keyword>
<evidence type="ECO:0000256" key="2">
    <source>
        <dbReference type="ARBA" id="ARBA00009592"/>
    </source>
</evidence>
<keyword evidence="7" id="KW-0677">Repeat</keyword>
<evidence type="ECO:0000256" key="10">
    <source>
        <dbReference type="ARBA" id="ARBA00023170"/>
    </source>
</evidence>